<proteinExistence type="predicted"/>
<feature type="compositionally biased region" description="Low complexity" evidence="4">
    <location>
        <begin position="297"/>
        <end position="309"/>
    </location>
</feature>
<evidence type="ECO:0000259" key="5">
    <source>
        <dbReference type="PROSITE" id="PS51292"/>
    </source>
</evidence>
<name>C1ECL1_MICCC</name>
<dbReference type="eggNOG" id="ENOG502SNXU">
    <property type="taxonomic scope" value="Eukaryota"/>
</dbReference>
<dbReference type="SUPFAM" id="SSF57850">
    <property type="entry name" value="RING/U-box"/>
    <property type="match status" value="1"/>
</dbReference>
<feature type="compositionally biased region" description="Basic and acidic residues" evidence="4">
    <location>
        <begin position="283"/>
        <end position="292"/>
    </location>
</feature>
<dbReference type="GeneID" id="8246530"/>
<dbReference type="STRING" id="296587.C1ECL1"/>
<dbReference type="EMBL" id="CP001329">
    <property type="protein sequence ID" value="ACO65601.1"/>
    <property type="molecule type" value="Genomic_DNA"/>
</dbReference>
<dbReference type="InterPro" id="IPR013083">
    <property type="entry name" value="Znf_RING/FYVE/PHD"/>
</dbReference>
<dbReference type="Gene3D" id="3.30.40.10">
    <property type="entry name" value="Zinc/RING finger domain, C3HC4 (zinc finger)"/>
    <property type="match status" value="1"/>
</dbReference>
<evidence type="ECO:0000256" key="4">
    <source>
        <dbReference type="SAM" id="MobiDB-lite"/>
    </source>
</evidence>
<dbReference type="GO" id="GO:0008270">
    <property type="term" value="F:zinc ion binding"/>
    <property type="evidence" value="ECO:0007669"/>
    <property type="project" value="UniProtKB-KW"/>
</dbReference>
<evidence type="ECO:0000256" key="3">
    <source>
        <dbReference type="ARBA" id="ARBA00022833"/>
    </source>
</evidence>
<keyword evidence="7" id="KW-1185">Reference proteome</keyword>
<dbReference type="AlphaFoldDB" id="C1ECL1"/>
<evidence type="ECO:0000256" key="2">
    <source>
        <dbReference type="ARBA" id="ARBA00022771"/>
    </source>
</evidence>
<dbReference type="PROSITE" id="PS51292">
    <property type="entry name" value="ZF_RING_CH"/>
    <property type="match status" value="1"/>
</dbReference>
<organism evidence="6 7">
    <name type="scientific">Micromonas commoda (strain RCC299 / NOUM17 / CCMP2709)</name>
    <name type="common">Picoplanktonic green alga</name>
    <dbReference type="NCBI Taxonomy" id="296587"/>
    <lineage>
        <taxon>Eukaryota</taxon>
        <taxon>Viridiplantae</taxon>
        <taxon>Chlorophyta</taxon>
        <taxon>Mamiellophyceae</taxon>
        <taxon>Mamiellales</taxon>
        <taxon>Mamiellaceae</taxon>
        <taxon>Micromonas</taxon>
    </lineage>
</organism>
<dbReference type="Proteomes" id="UP000002009">
    <property type="component" value="Chromosome 9"/>
</dbReference>
<evidence type="ECO:0000256" key="1">
    <source>
        <dbReference type="ARBA" id="ARBA00022723"/>
    </source>
</evidence>
<dbReference type="InterPro" id="IPR011016">
    <property type="entry name" value="Znf_RING-CH"/>
</dbReference>
<dbReference type="SMART" id="SM00744">
    <property type="entry name" value="RINGv"/>
    <property type="match status" value="1"/>
</dbReference>
<feature type="region of interest" description="Disordered" evidence="4">
    <location>
        <begin position="88"/>
        <end position="115"/>
    </location>
</feature>
<evidence type="ECO:0000313" key="7">
    <source>
        <dbReference type="Proteomes" id="UP000002009"/>
    </source>
</evidence>
<protein>
    <recommendedName>
        <fullName evidence="5">RING-CH-type domain-containing protein</fullName>
    </recommendedName>
</protein>
<feature type="compositionally biased region" description="Basic residues" evidence="4">
    <location>
        <begin position="198"/>
        <end position="207"/>
    </location>
</feature>
<dbReference type="OrthoDB" id="496970at2759"/>
<evidence type="ECO:0000313" key="6">
    <source>
        <dbReference type="EMBL" id="ACO65601.1"/>
    </source>
</evidence>
<keyword evidence="1" id="KW-0479">Metal-binding</keyword>
<feature type="compositionally biased region" description="Low complexity" evidence="4">
    <location>
        <begin position="215"/>
        <end position="232"/>
    </location>
</feature>
<dbReference type="OMA" id="ARCMARW"/>
<feature type="compositionally biased region" description="Basic and acidic residues" evidence="4">
    <location>
        <begin position="262"/>
        <end position="271"/>
    </location>
</feature>
<feature type="region of interest" description="Disordered" evidence="4">
    <location>
        <begin position="198"/>
        <end position="309"/>
    </location>
</feature>
<dbReference type="RefSeq" id="XP_002504343.1">
    <property type="nucleotide sequence ID" value="XM_002504297.1"/>
</dbReference>
<feature type="domain" description="RING-CH-type" evidence="5">
    <location>
        <begin position="14"/>
        <end position="77"/>
    </location>
</feature>
<dbReference type="Pfam" id="PF12906">
    <property type="entry name" value="RINGv"/>
    <property type="match status" value="1"/>
</dbReference>
<accession>C1ECL1</accession>
<dbReference type="KEGG" id="mis:MICPUN_61456"/>
<reference evidence="6 7" key="1">
    <citation type="journal article" date="2009" name="Science">
        <title>Green evolution and dynamic adaptations revealed by genomes of the marine picoeukaryotes Micromonas.</title>
        <authorList>
            <person name="Worden A.Z."/>
            <person name="Lee J.H."/>
            <person name="Mock T."/>
            <person name="Rouze P."/>
            <person name="Simmons M.P."/>
            <person name="Aerts A.L."/>
            <person name="Allen A.E."/>
            <person name="Cuvelier M.L."/>
            <person name="Derelle E."/>
            <person name="Everett M.V."/>
            <person name="Foulon E."/>
            <person name="Grimwood J."/>
            <person name="Gundlach H."/>
            <person name="Henrissat B."/>
            <person name="Napoli C."/>
            <person name="McDonald S.M."/>
            <person name="Parker M.S."/>
            <person name="Rombauts S."/>
            <person name="Salamov A."/>
            <person name="Von Dassow P."/>
            <person name="Badger J.H."/>
            <person name="Coutinho P.M."/>
            <person name="Demir E."/>
            <person name="Dubchak I."/>
            <person name="Gentemann C."/>
            <person name="Eikrem W."/>
            <person name="Gready J.E."/>
            <person name="John U."/>
            <person name="Lanier W."/>
            <person name="Lindquist E.A."/>
            <person name="Lucas S."/>
            <person name="Mayer K.F."/>
            <person name="Moreau H."/>
            <person name="Not F."/>
            <person name="Otillar R."/>
            <person name="Panaud O."/>
            <person name="Pangilinan J."/>
            <person name="Paulsen I."/>
            <person name="Piegu B."/>
            <person name="Poliakov A."/>
            <person name="Robbens S."/>
            <person name="Schmutz J."/>
            <person name="Toulza E."/>
            <person name="Wyss T."/>
            <person name="Zelensky A."/>
            <person name="Zhou K."/>
            <person name="Armbrust E.V."/>
            <person name="Bhattacharya D."/>
            <person name="Goodenough U.W."/>
            <person name="Van de Peer Y."/>
            <person name="Grigoriev I.V."/>
        </authorList>
    </citation>
    <scope>NUCLEOTIDE SEQUENCE [LARGE SCALE GENOMIC DNA]</scope>
    <source>
        <strain evidence="7">RCC299 / NOUM17</strain>
    </source>
</reference>
<keyword evidence="2" id="KW-0863">Zinc-finger</keyword>
<gene>
    <name evidence="6" type="ORF">MICPUN_61456</name>
</gene>
<dbReference type="InParanoid" id="C1ECL1"/>
<sequence>MAAAATHSRVVRSDGDLDDEVCWICLEGSTNEKVELIRPCKCPRVVHARCMARWQLQCSGKDEEVHCKFCTQDLPNWRETLFRDVMDDDTEEDPRRASSNATAEQQPKPAPDSVNGDIIVKFNNMSFRCRVRTGQEGLDDFMKQIREKCKIPEDKMNCLNLTYRCKDPNTGTQMTLEGVNNSAFDAAVLCSAVQDKLKQRKSSKHSKTSNPGKISSFFSRSSTSSSSSSSSSGRDVSPDPERRSGGMFHRPRRVSAPPPETESSRERDQNRRRSNMFGAPENEISRERDQTRRRSSRFMPSFMSSFVSL</sequence>
<keyword evidence="3" id="KW-0862">Zinc</keyword>